<keyword evidence="5" id="KW-1185">Reference proteome</keyword>
<feature type="compositionally biased region" description="Low complexity" evidence="1">
    <location>
        <begin position="1"/>
        <end position="15"/>
    </location>
</feature>
<organism evidence="4 5">
    <name type="scientific">Sphingobacterium faecale</name>
    <dbReference type="NCBI Taxonomy" id="2803775"/>
    <lineage>
        <taxon>Bacteria</taxon>
        <taxon>Pseudomonadati</taxon>
        <taxon>Bacteroidota</taxon>
        <taxon>Sphingobacteriia</taxon>
        <taxon>Sphingobacteriales</taxon>
        <taxon>Sphingobacteriaceae</taxon>
        <taxon>Sphingobacterium</taxon>
    </lineage>
</organism>
<dbReference type="Proteomes" id="UP000625283">
    <property type="component" value="Unassembled WGS sequence"/>
</dbReference>
<evidence type="ECO:0000256" key="1">
    <source>
        <dbReference type="SAM" id="MobiDB-lite"/>
    </source>
</evidence>
<evidence type="ECO:0000259" key="2">
    <source>
        <dbReference type="Pfam" id="PF08401"/>
    </source>
</evidence>
<dbReference type="EMBL" id="JAERTY010000008">
    <property type="protein sequence ID" value="MBL1410102.1"/>
    <property type="molecule type" value="Genomic_DNA"/>
</dbReference>
<name>A0ABS1R5Y0_9SPHI</name>
<feature type="domain" description="N-terminal" evidence="2">
    <location>
        <begin position="27"/>
        <end position="154"/>
    </location>
</feature>
<proteinExistence type="predicted"/>
<feature type="domain" description="Polyvalent protein metallopeptidase" evidence="3">
    <location>
        <begin position="179"/>
        <end position="304"/>
    </location>
</feature>
<feature type="region of interest" description="Disordered" evidence="1">
    <location>
        <begin position="1"/>
        <end position="24"/>
    </location>
</feature>
<accession>A0ABS1R5Y0</accession>
<dbReference type="Pfam" id="PF18818">
    <property type="entry name" value="MPTase-PolyVal"/>
    <property type="match status" value="1"/>
</dbReference>
<evidence type="ECO:0000313" key="4">
    <source>
        <dbReference type="EMBL" id="MBL1410102.1"/>
    </source>
</evidence>
<sequence>MAWNTPTNGRTTNPRRWTKMSSKNSKSLHEIVAENIIKKLEQGTAPWQKPWNENGPAFEIPYNATTGNRYKGINIFSLLMADRDDPRWMTFKQASEKGWQVRKGEKASLIQYVKLHQLVPKKDDHGKPILDENGKPIKVQIRLDRPIITTAWVFNAEQINGVEPLVRPDVKQLQWNPIERAENLIQASGASISHMPGDRAFYSPLRDSITMPFREQFDARDKYYATVLHELGHWTGHKDRLDRSLINRFGTEGYAREELRAEIASMLIGQELNIGHDPGQHVAYVDNWIQILRDTPFEIHTAAADAEKILNYLLAFEQKREIKAAANIQTEVQADARSQRTKESSLSIGDEIAYNNTIYKVQGHLKRGRMRVEDLTTGNIFPLSKTDRLYGSLLHAKQHPDAVKVSEDLHRPVVQPEKEAVAAYGIRR</sequence>
<evidence type="ECO:0000259" key="3">
    <source>
        <dbReference type="Pfam" id="PF18818"/>
    </source>
</evidence>
<dbReference type="Pfam" id="PF08401">
    <property type="entry name" value="ArdcN"/>
    <property type="match status" value="1"/>
</dbReference>
<gene>
    <name evidence="4" type="ORF">JKG61_15210</name>
</gene>
<evidence type="ECO:0000313" key="5">
    <source>
        <dbReference type="Proteomes" id="UP000625283"/>
    </source>
</evidence>
<dbReference type="InterPro" id="IPR013610">
    <property type="entry name" value="ArdC_N"/>
</dbReference>
<reference evidence="4 5" key="1">
    <citation type="submission" date="2021-01" db="EMBL/GenBank/DDBJ databases">
        <title>C459-1 draft genome sequence.</title>
        <authorList>
            <person name="Zhang X.-F."/>
        </authorList>
    </citation>
    <scope>NUCLEOTIDE SEQUENCE [LARGE SCALE GENOMIC DNA]</scope>
    <source>
        <strain evidence="5">C459-1</strain>
    </source>
</reference>
<comment type="caution">
    <text evidence="4">The sequence shown here is derived from an EMBL/GenBank/DDBJ whole genome shotgun (WGS) entry which is preliminary data.</text>
</comment>
<dbReference type="InterPro" id="IPR041459">
    <property type="entry name" value="MPTase-PolyVal"/>
</dbReference>
<protein>
    <submittedName>
        <fullName evidence="4">DUF1738 domain-containing protein</fullName>
    </submittedName>
</protein>